<dbReference type="Pfam" id="PF01979">
    <property type="entry name" value="Amidohydro_1"/>
    <property type="match status" value="1"/>
</dbReference>
<dbReference type="EMBL" id="UINC01195880">
    <property type="protein sequence ID" value="SVE12649.1"/>
    <property type="molecule type" value="Genomic_DNA"/>
</dbReference>
<sequence>VEITNARLILPDEIRRGSLSISGGQIHKLSSDPATTKKAGANTINLHDGYLAPGFIDLHIHGAMGRDTMEARLDAFRDITEFHLHGGTTSLTLTTLSASQKDILKALDAIAPLRDLAIGGARILGVHVEGPFISKEKAGAQNPKFVRNPTTKEWGPILKHGKLITQMTIAPELPQALLLIKALQKNGSIPS</sequence>
<protein>
    <recommendedName>
        <fullName evidence="2">Amidohydrolase-related domain-containing protein</fullName>
    </recommendedName>
</protein>
<keyword evidence="1" id="KW-0378">Hydrolase</keyword>
<dbReference type="InterPro" id="IPR032466">
    <property type="entry name" value="Metal_Hydrolase"/>
</dbReference>
<reference evidence="3" key="1">
    <citation type="submission" date="2018-05" db="EMBL/GenBank/DDBJ databases">
        <authorList>
            <person name="Lanie J.A."/>
            <person name="Ng W.-L."/>
            <person name="Kazmierczak K.M."/>
            <person name="Andrzejewski T.M."/>
            <person name="Davidsen T.M."/>
            <person name="Wayne K.J."/>
            <person name="Tettelin H."/>
            <person name="Glass J.I."/>
            <person name="Rusch D."/>
            <person name="Podicherti R."/>
            <person name="Tsui H.-C.T."/>
            <person name="Winkler M.E."/>
        </authorList>
    </citation>
    <scope>NUCLEOTIDE SEQUENCE</scope>
</reference>
<accession>A0A383AYP4</accession>
<dbReference type="PANTHER" id="PTHR11113">
    <property type="entry name" value="N-ACETYLGLUCOSAMINE-6-PHOSPHATE DEACETYLASE"/>
    <property type="match status" value="1"/>
</dbReference>
<dbReference type="InterPro" id="IPR006680">
    <property type="entry name" value="Amidohydro-rel"/>
</dbReference>
<gene>
    <name evidence="3" type="ORF">METZ01_LOCUS465503</name>
</gene>
<feature type="non-terminal residue" evidence="3">
    <location>
        <position position="1"/>
    </location>
</feature>
<dbReference type="SUPFAM" id="SSF51556">
    <property type="entry name" value="Metallo-dependent hydrolases"/>
    <property type="match status" value="1"/>
</dbReference>
<proteinExistence type="predicted"/>
<dbReference type="PANTHER" id="PTHR11113:SF14">
    <property type="entry name" value="N-ACETYLGLUCOSAMINE-6-PHOSPHATE DEACETYLASE"/>
    <property type="match status" value="1"/>
</dbReference>
<evidence type="ECO:0000256" key="1">
    <source>
        <dbReference type="ARBA" id="ARBA00022801"/>
    </source>
</evidence>
<dbReference type="InterPro" id="IPR011059">
    <property type="entry name" value="Metal-dep_hydrolase_composite"/>
</dbReference>
<feature type="non-terminal residue" evidence="3">
    <location>
        <position position="191"/>
    </location>
</feature>
<dbReference type="SUPFAM" id="SSF51338">
    <property type="entry name" value="Composite domain of metallo-dependent hydrolases"/>
    <property type="match status" value="1"/>
</dbReference>
<organism evidence="3">
    <name type="scientific">marine metagenome</name>
    <dbReference type="NCBI Taxonomy" id="408172"/>
    <lineage>
        <taxon>unclassified sequences</taxon>
        <taxon>metagenomes</taxon>
        <taxon>ecological metagenomes</taxon>
    </lineage>
</organism>
<evidence type="ECO:0000259" key="2">
    <source>
        <dbReference type="Pfam" id="PF01979"/>
    </source>
</evidence>
<dbReference type="GO" id="GO:0006046">
    <property type="term" value="P:N-acetylglucosamine catabolic process"/>
    <property type="evidence" value="ECO:0007669"/>
    <property type="project" value="TreeGrafter"/>
</dbReference>
<feature type="domain" description="Amidohydrolase-related" evidence="2">
    <location>
        <begin position="50"/>
        <end position="172"/>
    </location>
</feature>
<dbReference type="GO" id="GO:0008448">
    <property type="term" value="F:N-acetylglucosamine-6-phosphate deacetylase activity"/>
    <property type="evidence" value="ECO:0007669"/>
    <property type="project" value="TreeGrafter"/>
</dbReference>
<dbReference type="AlphaFoldDB" id="A0A383AYP4"/>
<dbReference type="Gene3D" id="3.20.20.140">
    <property type="entry name" value="Metal-dependent hydrolases"/>
    <property type="match status" value="1"/>
</dbReference>
<evidence type="ECO:0000313" key="3">
    <source>
        <dbReference type="EMBL" id="SVE12649.1"/>
    </source>
</evidence>
<name>A0A383AYP4_9ZZZZ</name>